<dbReference type="Proteomes" id="UP000246121">
    <property type="component" value="Unassembled WGS sequence"/>
</dbReference>
<feature type="compositionally biased region" description="Polar residues" evidence="1">
    <location>
        <begin position="1123"/>
        <end position="1133"/>
    </location>
</feature>
<dbReference type="VEuPathDB" id="TriTrypDB:C4B63_8g518"/>
<dbReference type="VEuPathDB" id="TriTrypDB:TCDM_01344"/>
<keyword evidence="2" id="KW-0812">Transmembrane</keyword>
<dbReference type="EMBL" id="PRFA01000008">
    <property type="protein sequence ID" value="PWU99709.1"/>
    <property type="molecule type" value="Genomic_DNA"/>
</dbReference>
<gene>
    <name evidence="3" type="ORF">C4B63_8g518</name>
</gene>
<dbReference type="VEuPathDB" id="TriTrypDB:ECC02_004594"/>
<protein>
    <submittedName>
        <fullName evidence="3">Uncharacterized protein</fullName>
    </submittedName>
</protein>
<dbReference type="VEuPathDB" id="TriTrypDB:TcCL_NonESM00793"/>
<dbReference type="VEuPathDB" id="TriTrypDB:C3747_4g734"/>
<feature type="compositionally biased region" description="Basic and acidic residues" evidence="1">
    <location>
        <begin position="1089"/>
        <end position="1122"/>
    </location>
</feature>
<dbReference type="VEuPathDB" id="TriTrypDB:TcCLB.503919.60"/>
<evidence type="ECO:0000313" key="3">
    <source>
        <dbReference type="EMBL" id="PWU99709.1"/>
    </source>
</evidence>
<dbReference type="VEuPathDB" id="TriTrypDB:TCSYLVIO_002357"/>
<dbReference type="VEuPathDB" id="TriTrypDB:TcCLB.503579.10"/>
<dbReference type="Gene3D" id="1.25.40.20">
    <property type="entry name" value="Ankyrin repeat-containing domain"/>
    <property type="match status" value="1"/>
</dbReference>
<feature type="transmembrane region" description="Helical" evidence="2">
    <location>
        <begin position="728"/>
        <end position="748"/>
    </location>
</feature>
<dbReference type="SUPFAM" id="SSF48403">
    <property type="entry name" value="Ankyrin repeat"/>
    <property type="match status" value="1"/>
</dbReference>
<reference evidence="3 4" key="1">
    <citation type="journal article" date="2018" name="Microb. Genom.">
        <title>Expanding an expanded genome: long-read sequencing of Trypanosoma cruzi.</title>
        <authorList>
            <person name="Berna L."/>
            <person name="Rodriguez M."/>
            <person name="Chiribao M.L."/>
            <person name="Parodi-Talice A."/>
            <person name="Pita S."/>
            <person name="Rijo G."/>
            <person name="Alvarez-Valin F."/>
            <person name="Robello C."/>
        </authorList>
    </citation>
    <scope>NUCLEOTIDE SEQUENCE [LARGE SCALE GENOMIC DNA]</scope>
    <source>
        <strain evidence="3 4">Dm28c</strain>
    </source>
</reference>
<feature type="region of interest" description="Disordered" evidence="1">
    <location>
        <begin position="1089"/>
        <end position="1134"/>
    </location>
</feature>
<evidence type="ECO:0000313" key="4">
    <source>
        <dbReference type="Proteomes" id="UP000246121"/>
    </source>
</evidence>
<feature type="transmembrane region" description="Helical" evidence="2">
    <location>
        <begin position="803"/>
        <end position="822"/>
    </location>
</feature>
<evidence type="ECO:0000256" key="1">
    <source>
        <dbReference type="SAM" id="MobiDB-lite"/>
    </source>
</evidence>
<keyword evidence="2" id="KW-1133">Transmembrane helix</keyword>
<comment type="caution">
    <text evidence="3">The sequence shown here is derived from an EMBL/GenBank/DDBJ whole genome shotgun (WGS) entry which is preliminary data.</text>
</comment>
<dbReference type="VEuPathDB" id="TriTrypDB:BCY84_13376"/>
<feature type="transmembrane region" description="Helical" evidence="2">
    <location>
        <begin position="769"/>
        <end position="791"/>
    </location>
</feature>
<accession>A0A2V2VTE7</accession>
<name>A0A2V2VTE7_TRYCR</name>
<organism evidence="3 4">
    <name type="scientific">Trypanosoma cruzi</name>
    <dbReference type="NCBI Taxonomy" id="5693"/>
    <lineage>
        <taxon>Eukaryota</taxon>
        <taxon>Discoba</taxon>
        <taxon>Euglenozoa</taxon>
        <taxon>Kinetoplastea</taxon>
        <taxon>Metakinetoplastina</taxon>
        <taxon>Trypanosomatida</taxon>
        <taxon>Trypanosomatidae</taxon>
        <taxon>Trypanosoma</taxon>
        <taxon>Schizotrypanum</taxon>
    </lineage>
</organism>
<dbReference type="InterPro" id="IPR036770">
    <property type="entry name" value="Ankyrin_rpt-contain_sf"/>
</dbReference>
<feature type="transmembrane region" description="Helical" evidence="2">
    <location>
        <begin position="685"/>
        <end position="708"/>
    </location>
</feature>
<keyword evidence="2" id="KW-0472">Membrane</keyword>
<feature type="transmembrane region" description="Helical" evidence="2">
    <location>
        <begin position="849"/>
        <end position="871"/>
    </location>
</feature>
<dbReference type="VEuPathDB" id="TriTrypDB:TcBrA4_0106990"/>
<feature type="transmembrane region" description="Helical" evidence="2">
    <location>
        <begin position="416"/>
        <end position="435"/>
    </location>
</feature>
<dbReference type="VEuPathDB" id="TriTrypDB:TcG_03925"/>
<evidence type="ECO:0000256" key="2">
    <source>
        <dbReference type="SAM" id="Phobius"/>
    </source>
</evidence>
<dbReference type="VEuPathDB" id="TriTrypDB:Tc_MARK_1076"/>
<proteinExistence type="predicted"/>
<sequence length="1583" mass="177951">MQERFDHEVSFSNRRSSLYTRPFRNIRKSIAASIFEYHTHSPQAWRCLSVGCFGEAQRLSRAKNDLVCLAASLAMCGNTTKALTVLEAYIIATCVLAHEKRLRPYGSEERHVRRLNELIVGWMSGPNLADQVMGQSAQARNEEEYYAAVLDAASAVDWDTIHRWFIIALFLHEGKGYKPPNVLWFHYFFGLFMNGTPVVEEESQRSTKPRRRQQIAMDELNNMDVEDILLSQCEPNDIHFISAITAWKTRRYRSAIAAATKFLSVEGCGYKITDSNMRVMTLFVRCMSLIEIGERTIAANDALELLKNDDHFFSIVGASISAFLMPLPNAVKLVTSYDGETQMQNHVFVLCEYVHALTLAQLGCMEAAREVLRCAMPFASKYDVGEWMTDLMLVVCTALEDSSTILKIPLSPHRQLYISMCPVFFGGFGSGCAKLRSNTPAARLLYPKRVPTYVSVRQMLPFHLNRAHHFFVERKYIEAWSNVCLAVGCAEEVVGSLEMAFTDCSPLNAYYFGCRLGLEVLQTVLGVMSLGANAIPLNYDRDSAYLLLEEGNLLCEEVIRNCAEWSQRLRQFYPNVRLGCIALSKYFTMSRTDSFISRAICLAGRYPRCVLAQNCLTFALYTNHHIPEAVDNATKALQTFPHSSEIVSVYRQIVEKDGVYVFNYRTLVPVRYAPGSGRLWTKRMFILLLLLVLNFVLFALTVIVNIPGGVAYSESMKEISVRFQLPSVFPLFYALLIIVYAVLATVSERNLVQTIMVDLFFRDTRLNRLLYSMRGIALVNAFNAIQITIFGNNFLFESHWYTFLLYIFLTLVLVPFTSRVWFLPSIDEPKDSVWTWLTLLSVDTLSAPLLFVPHIALFALEPLMFIAFFFFQPVLRPDMCNMGGNIQRRLRIHNSCLRKCMSPYVEGNQSQFIHVRLISLLYYKTHPNPNTKNLMNQQIDEDNYRIFPLIDVYDNISTKPIERSTHEGIVKQESRHGVMDFLASVHGSFIIGMDEEDEEEEEGVEVSNCLPGAAGANYGPDIPEYPIGNSDAKNGAANAFAGENAVKGETGARDGRRGNKGIFCLDSAQTSGRKRAKVAGLIEVIHGDGEEEKKDGEASRRSREFNSKKTPKEAKLSEDKNSTGDVPSTTNSDEAAFFSPVNCMTGRVPERMSLRADARECLTLLADTYRASMEEFQNSFVPPCGSMDENVAVGSEQLNYPGTSGAPELLRTRFSALSSAARSSRISSAFEGNETSTFYTNPDFVSLEEISLLCALQTLYRALDTPLSERDSHSDWACELQEKKKLVEERLLERYELNSRQLTLKSHRCLELCCRIASKIVEAGDDELSPYAAGNLSLIGAILLLHDASGIYDTLLLNGLLEHCVVRGYTGMLSLIMSPRCGERMKYPHWESLLRSFGCESSPQRVESLHIVLSAFQQLSEPNLINEIVPLFQRAVEAALSTQISKTSSTALENLLSRVKRDGNLKVDFWQVEGARGQTIFSKACAVGNLGLVESLRSLGLVANLNRVQSDGTNALMQAVMHNHNDIVRWFCELPSDMVAESFNHKHPKKGTVLDITKRGALHSMLKDAMTKTEREGVAPERR</sequence>